<feature type="region of interest" description="Disordered" evidence="2">
    <location>
        <begin position="170"/>
        <end position="202"/>
    </location>
</feature>
<protein>
    <recommendedName>
        <fullName evidence="1">Mitochondrial import inner membrane translocase subunit TIM50</fullName>
    </recommendedName>
</protein>
<dbReference type="Proteomes" id="UP000017559">
    <property type="component" value="Unassembled WGS sequence"/>
</dbReference>
<dbReference type="KEGG" id="mrr:Moror_4157"/>
<organism evidence="4 5">
    <name type="scientific">Moniliophthora roreri (strain MCA 2997)</name>
    <name type="common">Cocoa frosty pod rot fungus</name>
    <name type="synonym">Crinipellis roreri</name>
    <dbReference type="NCBI Taxonomy" id="1381753"/>
    <lineage>
        <taxon>Eukaryota</taxon>
        <taxon>Fungi</taxon>
        <taxon>Dikarya</taxon>
        <taxon>Basidiomycota</taxon>
        <taxon>Agaricomycotina</taxon>
        <taxon>Agaricomycetes</taxon>
        <taxon>Agaricomycetidae</taxon>
        <taxon>Agaricales</taxon>
        <taxon>Marasmiineae</taxon>
        <taxon>Marasmiaceae</taxon>
        <taxon>Moniliophthora</taxon>
    </lineage>
</organism>
<keyword evidence="1" id="KW-0809">Transit peptide</keyword>
<dbReference type="AlphaFoldDB" id="V2WV32"/>
<keyword evidence="5" id="KW-1185">Reference proteome</keyword>
<feature type="compositionally biased region" description="Basic and acidic residues" evidence="2">
    <location>
        <begin position="185"/>
        <end position="197"/>
    </location>
</feature>
<dbReference type="InterPro" id="IPR050365">
    <property type="entry name" value="TIM50"/>
</dbReference>
<feature type="region of interest" description="Disordered" evidence="2">
    <location>
        <begin position="18"/>
        <end position="55"/>
    </location>
</feature>
<dbReference type="GO" id="GO:0005744">
    <property type="term" value="C:TIM23 mitochondrial import inner membrane translocase complex"/>
    <property type="evidence" value="ECO:0007669"/>
    <property type="project" value="UniProtKB-UniRule"/>
</dbReference>
<comment type="similarity">
    <text evidence="1">Belongs to the TIM50 family.</text>
</comment>
<dbReference type="EMBL" id="AWSO01000420">
    <property type="protein sequence ID" value="ESK90693.1"/>
    <property type="molecule type" value="Genomic_DNA"/>
</dbReference>
<keyword evidence="1" id="KW-0653">Protein transport</keyword>
<comment type="subcellular location">
    <subcellularLocation>
        <location evidence="1">Mitochondrion inner membrane</location>
        <topology evidence="1">Single-pass membrane protein</topology>
    </subcellularLocation>
</comment>
<dbReference type="SMART" id="SM00577">
    <property type="entry name" value="CPDc"/>
    <property type="match status" value="1"/>
</dbReference>
<keyword evidence="1" id="KW-0496">Mitochondrion</keyword>
<comment type="function">
    <text evidence="1">Essential component of the TIM23 complex, a complex that mediates the translocation of transit peptide-containing proteins across the mitochondrial inner membrane.</text>
</comment>
<evidence type="ECO:0000256" key="2">
    <source>
        <dbReference type="SAM" id="MobiDB-lite"/>
    </source>
</evidence>
<gene>
    <name evidence="4" type="ORF">Moror_4157</name>
</gene>
<dbReference type="SUPFAM" id="SSF56784">
    <property type="entry name" value="HAD-like"/>
    <property type="match status" value="1"/>
</dbReference>
<name>V2WV32_MONRO</name>
<dbReference type="PROSITE" id="PS50969">
    <property type="entry name" value="FCP1"/>
    <property type="match status" value="1"/>
</dbReference>
<dbReference type="InterPro" id="IPR023214">
    <property type="entry name" value="HAD_sf"/>
</dbReference>
<keyword evidence="1" id="KW-0811">Translocation</keyword>
<keyword evidence="1" id="KW-0813">Transport</keyword>
<sequence length="536" mass="59476">MYDDDTTYLTTTTFTDILDPYSDTYTSSPPSPSPESQPQNQNQNQNHKKRKRKNTLNIISEPSQDYLTASSHPSQPLEPPSTQRKLLILDLNGTLCFREPHANPNQTYNMQTHNRPLRITHPRPYMSTFKNYIMNKQTRDWLEVMVWSSAMPGSVRGMVERCFGAGVFPVQGDDGQGKEEEDGKDEFGRDIPRKEVPPEEEEGKLLAMWARDTLGLGQDEYWAKTQTTKDLSKPWKLVSTTQQHSEKTTLLVDDSPLKARLQPYNHLCVAEYDVKFWKWDQEQAGLDSGGVDGEAGGEGEEKNEPPTYDHTLLALIGILDALKNEDNISGWMRAGGLFSLLATTTSTSTTNEPVPLSSLYTSSTPELTPSTSPSNRQKKKRWRHHKPSHARSHSHKDVLENTGPLTYSASIGDFNAVPVTANGEVEVPGLTLPLSGSRGGAIPVEGDKGGQGEDTEPEVEAVLNVDVDVGGTQPTVIDVDSTVMAEPEPELQIPQEQWNWYQHPLTRHYWAERGRRACLELGVGVEAGVGVGVVSS</sequence>
<dbReference type="OrthoDB" id="1711508at2759"/>
<dbReference type="GO" id="GO:0015031">
    <property type="term" value="P:protein transport"/>
    <property type="evidence" value="ECO:0007669"/>
    <property type="project" value="UniProtKB-KW"/>
</dbReference>
<accession>V2WV32</accession>
<feature type="compositionally biased region" description="Gly residues" evidence="2">
    <location>
        <begin position="287"/>
        <end position="296"/>
    </location>
</feature>
<dbReference type="InterPro" id="IPR004274">
    <property type="entry name" value="FCP1_dom"/>
</dbReference>
<feature type="compositionally biased region" description="Basic residues" evidence="2">
    <location>
        <begin position="376"/>
        <end position="394"/>
    </location>
</feature>
<evidence type="ECO:0000313" key="4">
    <source>
        <dbReference type="EMBL" id="ESK90693.1"/>
    </source>
</evidence>
<dbReference type="PANTHER" id="PTHR12210">
    <property type="entry name" value="DULLARD PROTEIN PHOSPHATASE"/>
    <property type="match status" value="1"/>
</dbReference>
<comment type="caution">
    <text evidence="4">The sequence shown here is derived from an EMBL/GenBank/DDBJ whole genome shotgun (WGS) entry which is preliminary data.</text>
</comment>
<reference evidence="4 5" key="1">
    <citation type="journal article" date="2014" name="BMC Genomics">
        <title>Genome and secretome analysis of the hemibiotrophic fungal pathogen, Moniliophthora roreri, which causes frosty pod rot disease of cacao: mechanisms of the biotrophic and necrotrophic phases.</title>
        <authorList>
            <person name="Meinhardt L.W."/>
            <person name="Costa G.G.L."/>
            <person name="Thomazella D.P.T."/>
            <person name="Teixeira P.J.P.L."/>
            <person name="Carazzolle M.F."/>
            <person name="Schuster S.C."/>
            <person name="Carlson J.E."/>
            <person name="Guiltinan M.J."/>
            <person name="Mieczkowski P."/>
            <person name="Farmer A."/>
            <person name="Ramaraj T."/>
            <person name="Crozier J."/>
            <person name="Davis R.E."/>
            <person name="Shao J."/>
            <person name="Melnick R.L."/>
            <person name="Pereira G.A.G."/>
            <person name="Bailey B.A."/>
        </authorList>
    </citation>
    <scope>NUCLEOTIDE SEQUENCE [LARGE SCALE GENOMIC DNA]</scope>
    <source>
        <strain evidence="4 5">MCA 2997</strain>
    </source>
</reference>
<feature type="compositionally biased region" description="Low complexity" evidence="2">
    <location>
        <begin position="346"/>
        <end position="374"/>
    </location>
</feature>
<feature type="domain" description="FCP1 homology" evidence="3">
    <location>
        <begin position="80"/>
        <end position="298"/>
    </location>
</feature>
<dbReference type="InterPro" id="IPR036412">
    <property type="entry name" value="HAD-like_sf"/>
</dbReference>
<evidence type="ECO:0000256" key="1">
    <source>
        <dbReference type="RuleBase" id="RU365079"/>
    </source>
</evidence>
<comment type="subunit">
    <text evidence="1">Component of the TIM23 complex.</text>
</comment>
<proteinExistence type="inferred from homology"/>
<feature type="region of interest" description="Disordered" evidence="2">
    <location>
        <begin position="346"/>
        <end position="401"/>
    </location>
</feature>
<dbReference type="STRING" id="1381753.V2WV32"/>
<evidence type="ECO:0000259" key="3">
    <source>
        <dbReference type="PROSITE" id="PS50969"/>
    </source>
</evidence>
<dbReference type="HOGENOM" id="CLU_508129_0_0_1"/>
<dbReference type="Gene3D" id="3.40.50.1000">
    <property type="entry name" value="HAD superfamily/HAD-like"/>
    <property type="match status" value="1"/>
</dbReference>
<feature type="region of interest" description="Disordered" evidence="2">
    <location>
        <begin position="287"/>
        <end position="307"/>
    </location>
</feature>
<feature type="compositionally biased region" description="Low complexity" evidence="2">
    <location>
        <begin position="36"/>
        <end position="45"/>
    </location>
</feature>
<evidence type="ECO:0000313" key="5">
    <source>
        <dbReference type="Proteomes" id="UP000017559"/>
    </source>
</evidence>